<proteinExistence type="inferred from homology"/>
<dbReference type="eggNOG" id="KOG0920">
    <property type="taxonomic scope" value="Eukaryota"/>
</dbReference>
<dbReference type="Gene3D" id="1.20.120.1080">
    <property type="match status" value="1"/>
</dbReference>
<dbReference type="InterPro" id="IPR001650">
    <property type="entry name" value="Helicase_C-like"/>
</dbReference>
<dbReference type="PROSITE" id="PS51194">
    <property type="entry name" value="HELICASE_CTER"/>
    <property type="match status" value="1"/>
</dbReference>
<dbReference type="InterPro" id="IPR011545">
    <property type="entry name" value="DEAD/DEAH_box_helicase_dom"/>
</dbReference>
<evidence type="ECO:0000259" key="12">
    <source>
        <dbReference type="PROSITE" id="PS51194"/>
    </source>
</evidence>
<dbReference type="InterPro" id="IPR002464">
    <property type="entry name" value="DNA/RNA_helicase_DEAH_CS"/>
</dbReference>
<dbReference type="InterPro" id="IPR036770">
    <property type="entry name" value="Ankyrin_rpt-contain_sf"/>
</dbReference>
<reference evidence="13 14" key="1">
    <citation type="journal article" date="2009" name="Science">
        <title>Green evolution and dynamic adaptations revealed by genomes of the marine picoeukaryotes Micromonas.</title>
        <authorList>
            <person name="Worden A.Z."/>
            <person name="Lee J.H."/>
            <person name="Mock T."/>
            <person name="Rouze P."/>
            <person name="Simmons M.P."/>
            <person name="Aerts A.L."/>
            <person name="Allen A.E."/>
            <person name="Cuvelier M.L."/>
            <person name="Derelle E."/>
            <person name="Everett M.V."/>
            <person name="Foulon E."/>
            <person name="Grimwood J."/>
            <person name="Gundlach H."/>
            <person name="Henrissat B."/>
            <person name="Napoli C."/>
            <person name="McDonald S.M."/>
            <person name="Parker M.S."/>
            <person name="Rombauts S."/>
            <person name="Salamov A."/>
            <person name="Von Dassow P."/>
            <person name="Badger J.H."/>
            <person name="Coutinho P.M."/>
            <person name="Demir E."/>
            <person name="Dubchak I."/>
            <person name="Gentemann C."/>
            <person name="Eikrem W."/>
            <person name="Gready J.E."/>
            <person name="John U."/>
            <person name="Lanier W."/>
            <person name="Lindquist E.A."/>
            <person name="Lucas S."/>
            <person name="Mayer K.F."/>
            <person name="Moreau H."/>
            <person name="Not F."/>
            <person name="Otillar R."/>
            <person name="Panaud O."/>
            <person name="Pangilinan J."/>
            <person name="Paulsen I."/>
            <person name="Piegu B."/>
            <person name="Poliakov A."/>
            <person name="Robbens S."/>
            <person name="Schmutz J."/>
            <person name="Toulza E."/>
            <person name="Wyss T."/>
            <person name="Zelensky A."/>
            <person name="Zhou K."/>
            <person name="Armbrust E.V."/>
            <person name="Bhattacharya D."/>
            <person name="Goodenough U.W."/>
            <person name="Van de Peer Y."/>
            <person name="Grigoriev I.V."/>
        </authorList>
    </citation>
    <scope>NUCLEOTIDE SEQUENCE [LARGE SCALE GENOMIC DNA]</scope>
    <source>
        <strain evidence="13 14">CCMP1545</strain>
    </source>
</reference>
<dbReference type="Pfam" id="PF00271">
    <property type="entry name" value="Helicase_C"/>
    <property type="match status" value="1"/>
</dbReference>
<dbReference type="SUPFAM" id="SSF48403">
    <property type="entry name" value="Ankyrin repeat"/>
    <property type="match status" value="1"/>
</dbReference>
<dbReference type="SUPFAM" id="SSF52540">
    <property type="entry name" value="P-loop containing nucleoside triphosphate hydrolases"/>
    <property type="match status" value="2"/>
</dbReference>
<sequence>EGTRINIDQQLARFKASDEVEIAFPPDLNNHDRAVVHSEAKKLGLKSKSHGKGDERRVHVTKPKEFKPEDHEVRGRARTRTRELEIAASGSLDAAWDDEDRGAAGASGGHGGKRAKTAPPLLMRPHGAVTPEMATACAAALATRVATDRDLAEIQRKRAALPVDAFKAEILSACASHQVVLIAGATGCGKTTQVPQYLIDDAWQRGVGAAIMCTQPRRISAITVAERVAAERGEQIGKGSVGYQIRLENKACADTALLFCTNGVLLRRLTSPGADKMLASLSHIVIDELHERDLFADFLTIVLRSAMARHPHLRLVLMSATVRESLFSEYFGGCPVIRVPGYTHPVADYHLEDILDRVGYGGASGGGLTRTATADPDSPEGKAMQAAVMHAFLEGSDDAFDALMCTIRGVGGGGVTVGETALVGVAHEQTGATALMAAAGKGRHVEVGQLLGCGADPTQRSRDGSSSADWARRFGHDDIAATLDQAQAELERLAHFQDSAIALSRYQLDADPDEVDLQLAQELIHWIVRRRAADVAAEQGGGGPDGAILVFLPGWFEISQLRDNLAADSRFGRDVLVLPLHSMVPPAEQKKVFQRPPRGVKKVVLATNIAETAVTIDDVVFVIDSGRLKEKSYDAHTGVSTLQSAWISRASAQQRRGRAGRVRPGECYRLYSSARLAAFADFQLPEMQRSPLEELCLQVRMLAEASSLGGELGGGAAAVGAGAGSTANFLLQAVEPPIPQAIAHAVTLLQDIGALKEDEGLTRLGRHLGEMPVHPRVGKMLLYATLLGVLDPVLTVACAAAYRSPFVMAMDGNREAGKLARQGFSNEAGGASDHLAVSRAFAGWETSRANGGSSGERAFNQRNSLSGATLNMLRGMRSQLLTALSGRGLIHDLRGASANAGAGSLVRAVLAVGMYPLVGRLLVPGVGANNAGGGRTPTLATLRGEKVKIHPHSVNAKLHDAARSSGVADKGPTLVCFDDVTRGEAQLYVRECTAVSAASLVLVASSLTVEALPPARLPPHDPEDAAAAAEAMMERDLAQAAQDAANEAVLVCDDWLKFRVPLPVLSQLACLRIRLARAFAAKVQRPADALAPDLAEALRATATLLAHDGGA</sequence>
<dbReference type="InterPro" id="IPR048333">
    <property type="entry name" value="HA2_WH"/>
</dbReference>
<dbReference type="Proteomes" id="UP000001876">
    <property type="component" value="Unassembled WGS sequence"/>
</dbReference>
<dbReference type="InterPro" id="IPR011709">
    <property type="entry name" value="DEAD-box_helicase_OB_fold"/>
</dbReference>
<comment type="subcellular location">
    <subcellularLocation>
        <location evidence="1">Nucleus</location>
    </subcellularLocation>
</comment>
<evidence type="ECO:0000256" key="3">
    <source>
        <dbReference type="ARBA" id="ARBA00022801"/>
    </source>
</evidence>
<dbReference type="Pfam" id="PF00270">
    <property type="entry name" value="DEAD"/>
    <property type="match status" value="1"/>
</dbReference>
<keyword evidence="3" id="KW-0378">Hydrolase</keyword>
<dbReference type="KEGG" id="mpp:MICPUCDRAFT_197"/>
<evidence type="ECO:0000313" key="14">
    <source>
        <dbReference type="Proteomes" id="UP000001876"/>
    </source>
</evidence>
<evidence type="ECO:0000256" key="6">
    <source>
        <dbReference type="ARBA" id="ARBA00022884"/>
    </source>
</evidence>
<keyword evidence="4" id="KW-0347">Helicase</keyword>
<dbReference type="GO" id="GO:0003723">
    <property type="term" value="F:RNA binding"/>
    <property type="evidence" value="ECO:0007669"/>
    <property type="project" value="UniProtKB-KW"/>
</dbReference>
<dbReference type="SMART" id="SM00487">
    <property type="entry name" value="DEXDc"/>
    <property type="match status" value="1"/>
</dbReference>
<keyword evidence="2" id="KW-0547">Nucleotide-binding</keyword>
<comment type="similarity">
    <text evidence="8">Belongs to the DExH box helicase family.</text>
</comment>
<feature type="domain" description="Helicase C-terminal" evidence="12">
    <location>
        <begin position="519"/>
        <end position="703"/>
    </location>
</feature>
<protein>
    <submittedName>
        <fullName evidence="13">Predicted protein</fullName>
    </submittedName>
</protein>
<dbReference type="PROSITE" id="PS51192">
    <property type="entry name" value="HELICASE_ATP_BIND_1"/>
    <property type="match status" value="1"/>
</dbReference>
<keyword evidence="6" id="KW-0694">RNA-binding</keyword>
<evidence type="ECO:0000259" key="10">
    <source>
        <dbReference type="PROSITE" id="PS51061"/>
    </source>
</evidence>
<dbReference type="GO" id="GO:0005524">
    <property type="term" value="F:ATP binding"/>
    <property type="evidence" value="ECO:0007669"/>
    <property type="project" value="UniProtKB-KW"/>
</dbReference>
<dbReference type="Gene3D" id="3.40.50.300">
    <property type="entry name" value="P-loop containing nucleotide triphosphate hydrolases"/>
    <property type="match status" value="2"/>
</dbReference>
<dbReference type="PANTHER" id="PTHR18934:SF213">
    <property type="entry name" value="3'-5' RNA HELICASE YTHDC2"/>
    <property type="match status" value="1"/>
</dbReference>
<dbReference type="InterPro" id="IPR036867">
    <property type="entry name" value="R3H_dom_sf"/>
</dbReference>
<dbReference type="GO" id="GO:0016787">
    <property type="term" value="F:hydrolase activity"/>
    <property type="evidence" value="ECO:0007669"/>
    <property type="project" value="UniProtKB-KW"/>
</dbReference>
<dbReference type="GO" id="GO:0005634">
    <property type="term" value="C:nucleus"/>
    <property type="evidence" value="ECO:0007669"/>
    <property type="project" value="UniProtKB-SubCell"/>
</dbReference>
<dbReference type="Gene3D" id="1.25.40.20">
    <property type="entry name" value="Ankyrin repeat-containing domain"/>
    <property type="match status" value="1"/>
</dbReference>
<dbReference type="PROSITE" id="PS00690">
    <property type="entry name" value="DEAH_ATP_HELICASE"/>
    <property type="match status" value="1"/>
</dbReference>
<dbReference type="OrthoDB" id="5600252at2759"/>
<evidence type="ECO:0000256" key="1">
    <source>
        <dbReference type="ARBA" id="ARBA00004123"/>
    </source>
</evidence>
<dbReference type="Pfam" id="PF07717">
    <property type="entry name" value="OB_NTP_bind"/>
    <property type="match status" value="1"/>
</dbReference>
<keyword evidence="5" id="KW-0067">ATP-binding</keyword>
<dbReference type="OMA" id="RECTLVA"/>
<evidence type="ECO:0000256" key="4">
    <source>
        <dbReference type="ARBA" id="ARBA00022806"/>
    </source>
</evidence>
<name>C1MZF6_MICPC</name>
<feature type="domain" description="R3H" evidence="10">
    <location>
        <begin position="2"/>
        <end position="64"/>
    </location>
</feature>
<dbReference type="PROSITE" id="PS51061">
    <property type="entry name" value="R3H"/>
    <property type="match status" value="1"/>
</dbReference>
<organism evidence="14">
    <name type="scientific">Micromonas pusilla (strain CCMP1545)</name>
    <name type="common">Picoplanktonic green alga</name>
    <dbReference type="NCBI Taxonomy" id="564608"/>
    <lineage>
        <taxon>Eukaryota</taxon>
        <taxon>Viridiplantae</taxon>
        <taxon>Chlorophyta</taxon>
        <taxon>Mamiellophyceae</taxon>
        <taxon>Mamiellales</taxon>
        <taxon>Mamiellaceae</taxon>
        <taxon>Micromonas</taxon>
    </lineage>
</organism>
<feature type="region of interest" description="Disordered" evidence="9">
    <location>
        <begin position="95"/>
        <end position="120"/>
    </location>
</feature>
<dbReference type="GO" id="GO:0003677">
    <property type="term" value="F:DNA binding"/>
    <property type="evidence" value="ECO:0007669"/>
    <property type="project" value="UniProtKB-ARBA"/>
</dbReference>
<dbReference type="FunFam" id="3.40.50.300:FF:000526">
    <property type="entry name" value="DExH-box ATP-dependent RNA helicase DExH3"/>
    <property type="match status" value="1"/>
</dbReference>
<evidence type="ECO:0000313" key="13">
    <source>
        <dbReference type="EMBL" id="EEH54597.1"/>
    </source>
</evidence>
<dbReference type="RefSeq" id="XP_003060947.1">
    <property type="nucleotide sequence ID" value="XM_003060901.1"/>
</dbReference>
<dbReference type="CDD" id="cd18791">
    <property type="entry name" value="SF2_C_RHA"/>
    <property type="match status" value="1"/>
</dbReference>
<feature type="non-terminal residue" evidence="13">
    <location>
        <position position="1"/>
    </location>
</feature>
<evidence type="ECO:0000256" key="5">
    <source>
        <dbReference type="ARBA" id="ARBA00022840"/>
    </source>
</evidence>
<dbReference type="SMART" id="SM00847">
    <property type="entry name" value="HA2"/>
    <property type="match status" value="1"/>
</dbReference>
<evidence type="ECO:0000256" key="7">
    <source>
        <dbReference type="ARBA" id="ARBA00023242"/>
    </source>
</evidence>
<gene>
    <name evidence="13" type="ORF">MICPUCDRAFT_197</name>
</gene>
<dbReference type="AlphaFoldDB" id="C1MZF6"/>
<dbReference type="Gene3D" id="3.30.1370.50">
    <property type="entry name" value="R3H-like domain"/>
    <property type="match status" value="1"/>
</dbReference>
<dbReference type="GO" id="GO:0004386">
    <property type="term" value="F:helicase activity"/>
    <property type="evidence" value="ECO:0007669"/>
    <property type="project" value="UniProtKB-KW"/>
</dbReference>
<dbReference type="Pfam" id="PF01424">
    <property type="entry name" value="R3H"/>
    <property type="match status" value="1"/>
</dbReference>
<dbReference type="InterPro" id="IPR007502">
    <property type="entry name" value="Helicase-assoc_dom"/>
</dbReference>
<dbReference type="SUPFAM" id="SSF82708">
    <property type="entry name" value="R3H domain"/>
    <property type="match status" value="1"/>
</dbReference>
<dbReference type="InterPro" id="IPR001374">
    <property type="entry name" value="R3H_dom"/>
</dbReference>
<accession>C1MZF6</accession>
<dbReference type="PANTHER" id="PTHR18934">
    <property type="entry name" value="ATP-DEPENDENT RNA HELICASE"/>
    <property type="match status" value="1"/>
</dbReference>
<dbReference type="InterPro" id="IPR027417">
    <property type="entry name" value="P-loop_NTPase"/>
</dbReference>
<dbReference type="SMART" id="SM00490">
    <property type="entry name" value="HELICc"/>
    <property type="match status" value="1"/>
</dbReference>
<keyword evidence="7" id="KW-0539">Nucleus</keyword>
<feature type="domain" description="Helicase ATP-binding" evidence="11">
    <location>
        <begin position="171"/>
        <end position="340"/>
    </location>
</feature>
<dbReference type="STRING" id="564608.C1MZF6"/>
<feature type="non-terminal residue" evidence="13">
    <location>
        <position position="1111"/>
    </location>
</feature>
<evidence type="ECO:0000256" key="8">
    <source>
        <dbReference type="ARBA" id="ARBA00060772"/>
    </source>
</evidence>
<evidence type="ECO:0000256" key="9">
    <source>
        <dbReference type="SAM" id="MobiDB-lite"/>
    </source>
</evidence>
<dbReference type="Pfam" id="PF04408">
    <property type="entry name" value="WHD_HA2"/>
    <property type="match status" value="1"/>
</dbReference>
<dbReference type="GeneID" id="9686386"/>
<keyword evidence="14" id="KW-1185">Reference proteome</keyword>
<dbReference type="Pfam" id="PF21010">
    <property type="entry name" value="HA2_C"/>
    <property type="match status" value="1"/>
</dbReference>
<evidence type="ECO:0000256" key="2">
    <source>
        <dbReference type="ARBA" id="ARBA00022741"/>
    </source>
</evidence>
<evidence type="ECO:0000259" key="11">
    <source>
        <dbReference type="PROSITE" id="PS51192"/>
    </source>
</evidence>
<dbReference type="EMBL" id="GG663743">
    <property type="protein sequence ID" value="EEH54597.1"/>
    <property type="molecule type" value="Genomic_DNA"/>
</dbReference>
<dbReference type="FunFam" id="3.30.1370.50:FF:000002">
    <property type="entry name" value="Immunoglobulin mu DNA-binding protein 2"/>
    <property type="match status" value="1"/>
</dbReference>
<dbReference type="CDD" id="cd17917">
    <property type="entry name" value="DEXHc_RHA-like"/>
    <property type="match status" value="1"/>
</dbReference>
<dbReference type="InterPro" id="IPR014001">
    <property type="entry name" value="Helicase_ATP-bd"/>
</dbReference>